<feature type="region of interest" description="Disordered" evidence="1">
    <location>
        <begin position="91"/>
        <end position="126"/>
    </location>
</feature>
<reference evidence="3" key="1">
    <citation type="journal article" date="2018" name="Nat. Microbiol.">
        <title>Leveraging single-cell genomics to expand the fungal tree of life.</title>
        <authorList>
            <person name="Ahrendt S.R."/>
            <person name="Quandt C.A."/>
            <person name="Ciobanu D."/>
            <person name="Clum A."/>
            <person name="Salamov A."/>
            <person name="Andreopoulos B."/>
            <person name="Cheng J.F."/>
            <person name="Woyke T."/>
            <person name="Pelin A."/>
            <person name="Henrissat B."/>
            <person name="Reynolds N.K."/>
            <person name="Benny G.L."/>
            <person name="Smith M.E."/>
            <person name="James T.Y."/>
            <person name="Grigoriev I.V."/>
        </authorList>
    </citation>
    <scope>NUCLEOTIDE SEQUENCE [LARGE SCALE GENOMIC DNA]</scope>
    <source>
        <strain evidence="3">ATCC 52028</strain>
    </source>
</reference>
<evidence type="ECO:0000313" key="2">
    <source>
        <dbReference type="EMBL" id="RKP00235.1"/>
    </source>
</evidence>
<evidence type="ECO:0000313" key="3">
    <source>
        <dbReference type="Proteomes" id="UP000274922"/>
    </source>
</evidence>
<protein>
    <submittedName>
        <fullName evidence="2">Uncharacterized protein</fullName>
    </submittedName>
</protein>
<keyword evidence="3" id="KW-1185">Reference proteome</keyword>
<dbReference type="AlphaFoldDB" id="A0A4P9X570"/>
<feature type="region of interest" description="Disordered" evidence="1">
    <location>
        <begin position="1"/>
        <end position="22"/>
    </location>
</feature>
<feature type="compositionally biased region" description="Low complexity" evidence="1">
    <location>
        <begin position="1"/>
        <end position="12"/>
    </location>
</feature>
<organism evidence="2 3">
    <name type="scientific">Caulochytrium protostelioides</name>
    <dbReference type="NCBI Taxonomy" id="1555241"/>
    <lineage>
        <taxon>Eukaryota</taxon>
        <taxon>Fungi</taxon>
        <taxon>Fungi incertae sedis</taxon>
        <taxon>Chytridiomycota</taxon>
        <taxon>Chytridiomycota incertae sedis</taxon>
        <taxon>Chytridiomycetes</taxon>
        <taxon>Caulochytriales</taxon>
        <taxon>Caulochytriaceae</taxon>
        <taxon>Caulochytrium</taxon>
    </lineage>
</organism>
<gene>
    <name evidence="2" type="ORF">CXG81DRAFT_27054</name>
</gene>
<feature type="region of interest" description="Disordered" evidence="1">
    <location>
        <begin position="41"/>
        <end position="72"/>
    </location>
</feature>
<dbReference type="Proteomes" id="UP000274922">
    <property type="component" value="Unassembled WGS sequence"/>
</dbReference>
<name>A0A4P9X570_9FUNG</name>
<dbReference type="EMBL" id="ML014228">
    <property type="protein sequence ID" value="RKP00235.1"/>
    <property type="molecule type" value="Genomic_DNA"/>
</dbReference>
<accession>A0A4P9X570</accession>
<evidence type="ECO:0000256" key="1">
    <source>
        <dbReference type="SAM" id="MobiDB-lite"/>
    </source>
</evidence>
<sequence length="529" mass="53516">MSPSSSSSSSTPSRPPATAPARPFAPLLVLLPPAERHALRCLARGGGRARPGDARRPPPPPRQPCSALGDPTWHAAHAAGRRTLRLPATWPASTPAVLSPPRPRSAAGWTRRPRSPPWRIPQRRAASPRVVAASGAFDSLEAAAPSLSPSPPPADPRPAAAPAFDGDAVLDAGRRLFDPADGRLAAVAAAAIEPDADADADADNSARMAALRSWAEQLVRAAPLPPAPPPRGLARDVGLGTTPDRGDRVLVLAARLGSAAARLTSPAAKAVLAHHVFAPRCAPVRAPAAAATAAAAPGVWTRREAAALQQWDPHALVDGLLVPALWLWHERAHSGAGAADDGQEAAGASNLVAAVGAVAAASLDAWAALWRALAAPAPDAAHAASGGFRLARGPLLSLVARAWDAGVAAAADAVAAPSAAAEAWALARAHWLRLLVASDAPAGTTTAAAAPPTAAATAAISDDGVWIRCALHAVRGAVAAATDPALPAASAGALALSEARAATWPVLRRLAAQSSQRVMARAVLRGLDR</sequence>
<feature type="region of interest" description="Disordered" evidence="1">
    <location>
        <begin position="142"/>
        <end position="161"/>
    </location>
</feature>
<proteinExistence type="predicted"/>